<reference evidence="7" key="1">
    <citation type="submission" date="2018-09" db="EMBL/GenBank/DDBJ databases">
        <authorList>
            <person name="Zhu H."/>
        </authorList>
    </citation>
    <scope>NUCLEOTIDE SEQUENCE [LARGE SCALE GENOMIC DNA]</scope>
    <source>
        <strain evidence="7">K1R23-30</strain>
    </source>
</reference>
<feature type="transmembrane region" description="Helical" evidence="5">
    <location>
        <begin position="161"/>
        <end position="178"/>
    </location>
</feature>
<dbReference type="InterPro" id="IPR007318">
    <property type="entry name" value="Phopholipid_MeTrfase"/>
</dbReference>
<keyword evidence="7" id="KW-1185">Reference proteome</keyword>
<dbReference type="GO" id="GO:0008168">
    <property type="term" value="F:methyltransferase activity"/>
    <property type="evidence" value="ECO:0007669"/>
    <property type="project" value="UniProtKB-KW"/>
</dbReference>
<dbReference type="PANTHER" id="PTHR43847">
    <property type="entry name" value="BLL3993 PROTEIN"/>
    <property type="match status" value="1"/>
</dbReference>
<comment type="subcellular location">
    <subcellularLocation>
        <location evidence="1">Endomembrane system</location>
        <topology evidence="1">Multi-pass membrane protein</topology>
    </subcellularLocation>
</comment>
<organism evidence="6 7">
    <name type="scientific">Noviherbaspirillum saxi</name>
    <dbReference type="NCBI Taxonomy" id="2320863"/>
    <lineage>
        <taxon>Bacteria</taxon>
        <taxon>Pseudomonadati</taxon>
        <taxon>Pseudomonadota</taxon>
        <taxon>Betaproteobacteria</taxon>
        <taxon>Burkholderiales</taxon>
        <taxon>Oxalobacteraceae</taxon>
        <taxon>Noviherbaspirillum</taxon>
    </lineage>
</organism>
<evidence type="ECO:0000256" key="2">
    <source>
        <dbReference type="ARBA" id="ARBA00022692"/>
    </source>
</evidence>
<gene>
    <name evidence="6" type="ORF">D3871_28985</name>
</gene>
<evidence type="ECO:0000256" key="3">
    <source>
        <dbReference type="ARBA" id="ARBA00022989"/>
    </source>
</evidence>
<dbReference type="PANTHER" id="PTHR43847:SF1">
    <property type="entry name" value="BLL3993 PROTEIN"/>
    <property type="match status" value="1"/>
</dbReference>
<proteinExistence type="predicted"/>
<keyword evidence="2 5" id="KW-0812">Transmembrane</keyword>
<sequence length="207" mass="23532">MNVAFAEILRSRPMNLFVQMFLAVIWGSFAYVHFKTFMKTHEPALLVICIAEAFAVAFFISRSSPKSISMVPFDWVVAVAGTVAPLFLRPASWGVLPVASNLIIIGALIQLMGLISLNRSFAIVAAKREIKTKGMYRYVRHPLYASYVLTFGAYLLTHSTLWNLLVYTVVVACIAIRISREENHLAQDPLYREYMEQVRYRVVPFVY</sequence>
<keyword evidence="6" id="KW-0808">Transferase</keyword>
<comment type="caution">
    <text evidence="6">The sequence shown here is derived from an EMBL/GenBank/DDBJ whole genome shotgun (WGS) entry which is preliminary data.</text>
</comment>
<protein>
    <submittedName>
        <fullName evidence="6">Isoprenylcysteine carboxylmethyltransferase family protein</fullName>
    </submittedName>
</protein>
<dbReference type="AlphaFoldDB" id="A0A3A3G3I4"/>
<dbReference type="EMBL" id="QYUO01000003">
    <property type="protein sequence ID" value="RJF92623.1"/>
    <property type="molecule type" value="Genomic_DNA"/>
</dbReference>
<dbReference type="GO" id="GO:0032259">
    <property type="term" value="P:methylation"/>
    <property type="evidence" value="ECO:0007669"/>
    <property type="project" value="UniProtKB-KW"/>
</dbReference>
<dbReference type="Proteomes" id="UP000265955">
    <property type="component" value="Unassembled WGS sequence"/>
</dbReference>
<keyword evidence="4 5" id="KW-0472">Membrane</keyword>
<evidence type="ECO:0000313" key="7">
    <source>
        <dbReference type="Proteomes" id="UP000265955"/>
    </source>
</evidence>
<evidence type="ECO:0000256" key="5">
    <source>
        <dbReference type="SAM" id="Phobius"/>
    </source>
</evidence>
<dbReference type="Pfam" id="PF04191">
    <property type="entry name" value="PEMT"/>
    <property type="match status" value="1"/>
</dbReference>
<keyword evidence="6" id="KW-0489">Methyltransferase</keyword>
<name>A0A3A3G3I4_9BURK</name>
<evidence type="ECO:0000256" key="4">
    <source>
        <dbReference type="ARBA" id="ARBA00023136"/>
    </source>
</evidence>
<feature type="transmembrane region" description="Helical" evidence="5">
    <location>
        <begin position="12"/>
        <end position="32"/>
    </location>
</feature>
<evidence type="ECO:0000313" key="6">
    <source>
        <dbReference type="EMBL" id="RJF92623.1"/>
    </source>
</evidence>
<dbReference type="GO" id="GO:0012505">
    <property type="term" value="C:endomembrane system"/>
    <property type="evidence" value="ECO:0007669"/>
    <property type="project" value="UniProtKB-SubCell"/>
</dbReference>
<feature type="transmembrane region" description="Helical" evidence="5">
    <location>
        <begin position="44"/>
        <end position="61"/>
    </location>
</feature>
<feature type="transmembrane region" description="Helical" evidence="5">
    <location>
        <begin position="94"/>
        <end position="117"/>
    </location>
</feature>
<dbReference type="OrthoDB" id="9809773at2"/>
<dbReference type="Gene3D" id="1.20.120.1630">
    <property type="match status" value="1"/>
</dbReference>
<dbReference type="InterPro" id="IPR052527">
    <property type="entry name" value="Metal_cation-efflux_comp"/>
</dbReference>
<accession>A0A3A3G3I4</accession>
<keyword evidence="3 5" id="KW-1133">Transmembrane helix</keyword>
<feature type="transmembrane region" description="Helical" evidence="5">
    <location>
        <begin position="138"/>
        <end position="155"/>
    </location>
</feature>
<evidence type="ECO:0000256" key="1">
    <source>
        <dbReference type="ARBA" id="ARBA00004127"/>
    </source>
</evidence>